<protein>
    <submittedName>
        <fullName evidence="2">Uncharacterized protein</fullName>
    </submittedName>
</protein>
<keyword evidence="3" id="KW-1185">Reference proteome</keyword>
<sequence length="174" mass="18924">MDDSEQTQKAASVDGKDLIDIAERNLLHSIMLEHLTNNAAISELIFNIITKSMLSGPFFLNPSATSASCSSSLSRRLEPLCHTAAPASDHVPFPSDHSTHTHTPYRHSTQSNSCVRLLPRTSGAQLSLINMGGESVLRAREGEGDGERLQVRRREEPDSQGRPRGGIILVPKSS</sequence>
<reference evidence="2 3" key="1">
    <citation type="submission" date="2019-02" db="EMBL/GenBank/DDBJ databases">
        <title>Genome sequencing of the rare red list fungi Bondarzewia mesenterica.</title>
        <authorList>
            <person name="Buettner E."/>
            <person name="Kellner H."/>
        </authorList>
    </citation>
    <scope>NUCLEOTIDE SEQUENCE [LARGE SCALE GENOMIC DNA]</scope>
    <source>
        <strain evidence="2 3">DSM 108281</strain>
    </source>
</reference>
<feature type="region of interest" description="Disordered" evidence="1">
    <location>
        <begin position="140"/>
        <end position="174"/>
    </location>
</feature>
<accession>A0A4S4LKQ8</accession>
<organism evidence="2 3">
    <name type="scientific">Bondarzewia mesenterica</name>
    <dbReference type="NCBI Taxonomy" id="1095465"/>
    <lineage>
        <taxon>Eukaryota</taxon>
        <taxon>Fungi</taxon>
        <taxon>Dikarya</taxon>
        <taxon>Basidiomycota</taxon>
        <taxon>Agaricomycotina</taxon>
        <taxon>Agaricomycetes</taxon>
        <taxon>Russulales</taxon>
        <taxon>Bondarzewiaceae</taxon>
        <taxon>Bondarzewia</taxon>
    </lineage>
</organism>
<evidence type="ECO:0000313" key="3">
    <source>
        <dbReference type="Proteomes" id="UP000310158"/>
    </source>
</evidence>
<gene>
    <name evidence="2" type="ORF">EW146_g7861</name>
</gene>
<proteinExistence type="predicted"/>
<dbReference type="AlphaFoldDB" id="A0A4S4LKQ8"/>
<comment type="caution">
    <text evidence="2">The sequence shown here is derived from an EMBL/GenBank/DDBJ whole genome shotgun (WGS) entry which is preliminary data.</text>
</comment>
<dbReference type="EMBL" id="SGPL01000488">
    <property type="protein sequence ID" value="THH11978.1"/>
    <property type="molecule type" value="Genomic_DNA"/>
</dbReference>
<evidence type="ECO:0000313" key="2">
    <source>
        <dbReference type="EMBL" id="THH11978.1"/>
    </source>
</evidence>
<feature type="compositionally biased region" description="Basic and acidic residues" evidence="1">
    <location>
        <begin position="140"/>
        <end position="161"/>
    </location>
</feature>
<name>A0A4S4LKQ8_9AGAM</name>
<evidence type="ECO:0000256" key="1">
    <source>
        <dbReference type="SAM" id="MobiDB-lite"/>
    </source>
</evidence>
<dbReference type="Proteomes" id="UP000310158">
    <property type="component" value="Unassembled WGS sequence"/>
</dbReference>